<dbReference type="Pfam" id="PF18556">
    <property type="entry name" value="TetR_C_35"/>
    <property type="match status" value="1"/>
</dbReference>
<evidence type="ECO:0000256" key="2">
    <source>
        <dbReference type="PROSITE-ProRule" id="PRU00335"/>
    </source>
</evidence>
<keyword evidence="1 2" id="KW-0238">DNA-binding</keyword>
<dbReference type="PANTHER" id="PTHR30055:SF153">
    <property type="entry name" value="HTH-TYPE TRANSCRIPTIONAL REPRESSOR RV3405C"/>
    <property type="match status" value="1"/>
</dbReference>
<dbReference type="GO" id="GO:0000976">
    <property type="term" value="F:transcription cis-regulatory region binding"/>
    <property type="evidence" value="ECO:0007669"/>
    <property type="project" value="TreeGrafter"/>
</dbReference>
<dbReference type="KEGG" id="mcee:MCEL_31580"/>
<dbReference type="PANTHER" id="PTHR30055">
    <property type="entry name" value="HTH-TYPE TRANSCRIPTIONAL REGULATOR RUTR"/>
    <property type="match status" value="1"/>
</dbReference>
<dbReference type="Pfam" id="PF00440">
    <property type="entry name" value="TetR_N"/>
    <property type="match status" value="1"/>
</dbReference>
<feature type="domain" description="HTH tetR-type" evidence="3">
    <location>
        <begin position="23"/>
        <end position="83"/>
    </location>
</feature>
<dbReference type="Gene3D" id="1.10.357.10">
    <property type="entry name" value="Tetracycline Repressor, domain 2"/>
    <property type="match status" value="1"/>
</dbReference>
<dbReference type="PRINTS" id="PR00455">
    <property type="entry name" value="HTHTETR"/>
</dbReference>
<dbReference type="SUPFAM" id="SSF46689">
    <property type="entry name" value="Homeodomain-like"/>
    <property type="match status" value="1"/>
</dbReference>
<proteinExistence type="predicted"/>
<name>A0A7I7RK15_MYCCF</name>
<dbReference type="InterPro" id="IPR001647">
    <property type="entry name" value="HTH_TetR"/>
</dbReference>
<dbReference type="InterPro" id="IPR050109">
    <property type="entry name" value="HTH-type_TetR-like_transc_reg"/>
</dbReference>
<dbReference type="AlphaFoldDB" id="A0A7I7RK15"/>
<dbReference type="InterPro" id="IPR009057">
    <property type="entry name" value="Homeodomain-like_sf"/>
</dbReference>
<evidence type="ECO:0000313" key="5">
    <source>
        <dbReference type="Proteomes" id="UP000466431"/>
    </source>
</evidence>
<sequence>MRAVKHTGLLAKAVQRFGSPAVEGTGERILDAALKQFELFGINRSTVEDITRRSRLARVTIYRHFPSKDDIIEAVLLRELERFLADLRDEAARYSGKEDKLVEGFVFTLNTLRQHTLLQRILATEPETVLPFLTVEGDGVVQTASSFLAYQLSVELPDDDRTQLELLEVSEVTVRIILSFLLTPSQNIALGDDDAARAFARRYLVPPLLGLTAT</sequence>
<keyword evidence="5" id="KW-1185">Reference proteome</keyword>
<accession>A0A7I7RK15</accession>
<feature type="DNA-binding region" description="H-T-H motif" evidence="2">
    <location>
        <begin position="46"/>
        <end position="65"/>
    </location>
</feature>
<dbReference type="InterPro" id="IPR040611">
    <property type="entry name" value="AlkX_C"/>
</dbReference>
<gene>
    <name evidence="4" type="ORF">MCEL_31580</name>
</gene>
<dbReference type="PROSITE" id="PS50977">
    <property type="entry name" value="HTH_TETR_2"/>
    <property type="match status" value="1"/>
</dbReference>
<protein>
    <submittedName>
        <fullName evidence="4">TetR family transcriptional regulator</fullName>
    </submittedName>
</protein>
<dbReference type="Proteomes" id="UP000466431">
    <property type="component" value="Chromosome"/>
</dbReference>
<organism evidence="4 5">
    <name type="scientific">Mycolicibacterium celeriflavum</name>
    <name type="common">Mycobacterium celeriflavum</name>
    <dbReference type="NCBI Taxonomy" id="1249101"/>
    <lineage>
        <taxon>Bacteria</taxon>
        <taxon>Bacillati</taxon>
        <taxon>Actinomycetota</taxon>
        <taxon>Actinomycetes</taxon>
        <taxon>Mycobacteriales</taxon>
        <taxon>Mycobacteriaceae</taxon>
        <taxon>Mycolicibacterium</taxon>
    </lineage>
</organism>
<evidence type="ECO:0000259" key="3">
    <source>
        <dbReference type="PROSITE" id="PS50977"/>
    </source>
</evidence>
<evidence type="ECO:0000256" key="1">
    <source>
        <dbReference type="ARBA" id="ARBA00023125"/>
    </source>
</evidence>
<dbReference type="GO" id="GO:0003700">
    <property type="term" value="F:DNA-binding transcription factor activity"/>
    <property type="evidence" value="ECO:0007669"/>
    <property type="project" value="TreeGrafter"/>
</dbReference>
<reference evidence="4 5" key="1">
    <citation type="journal article" date="2019" name="Emerg. Microbes Infect.">
        <title>Comprehensive subspecies identification of 175 nontuberculous mycobacteria species based on 7547 genomic profiles.</title>
        <authorList>
            <person name="Matsumoto Y."/>
            <person name="Kinjo T."/>
            <person name="Motooka D."/>
            <person name="Nabeya D."/>
            <person name="Jung N."/>
            <person name="Uechi K."/>
            <person name="Horii T."/>
            <person name="Iida T."/>
            <person name="Fujita J."/>
            <person name="Nakamura S."/>
        </authorList>
    </citation>
    <scope>NUCLEOTIDE SEQUENCE [LARGE SCALE GENOMIC DNA]</scope>
    <source>
        <strain evidence="4 5">JCM 18439</strain>
    </source>
</reference>
<evidence type="ECO:0000313" key="4">
    <source>
        <dbReference type="EMBL" id="BBY44863.1"/>
    </source>
</evidence>
<dbReference type="EMBL" id="AP022591">
    <property type="protein sequence ID" value="BBY44863.1"/>
    <property type="molecule type" value="Genomic_DNA"/>
</dbReference>